<sequence>MSPLKTSGDRVNADPEDDLDPWPDPMVTAITALTAILVGALLVILYLASSLNLW</sequence>
<dbReference type="KEGG" id="tpr:Tpau_0592"/>
<gene>
    <name evidence="3" type="ordered locus">Tpau_0592</name>
</gene>
<organism evidence="3 4">
    <name type="scientific">Tsukamurella paurometabola (strain ATCC 8368 / DSM 20162 / CCUG 35730 / CIP 100753 / JCM 10117 / KCTC 9821 / NBRC 16120 / NCIMB 702349 / NCTC 13040)</name>
    <name type="common">Corynebacterium paurometabolum</name>
    <dbReference type="NCBI Taxonomy" id="521096"/>
    <lineage>
        <taxon>Bacteria</taxon>
        <taxon>Bacillati</taxon>
        <taxon>Actinomycetota</taxon>
        <taxon>Actinomycetes</taxon>
        <taxon>Mycobacteriales</taxon>
        <taxon>Tsukamurellaceae</taxon>
        <taxon>Tsukamurella</taxon>
    </lineage>
</organism>
<keyword evidence="2" id="KW-1133">Transmembrane helix</keyword>
<accession>D5USU3</accession>
<feature type="transmembrane region" description="Helical" evidence="2">
    <location>
        <begin position="26"/>
        <end position="48"/>
    </location>
</feature>
<keyword evidence="4" id="KW-1185">Reference proteome</keyword>
<keyword evidence="2" id="KW-0472">Membrane</keyword>
<dbReference type="STRING" id="521096.Tpau_0592"/>
<dbReference type="HOGENOM" id="CLU_3049126_0_0_11"/>
<dbReference type="EMBL" id="CP001966">
    <property type="protein sequence ID" value="ADG77230.1"/>
    <property type="molecule type" value="Genomic_DNA"/>
</dbReference>
<name>D5USU3_TSUPD</name>
<keyword evidence="2" id="KW-0812">Transmembrane</keyword>
<reference evidence="3 4" key="2">
    <citation type="journal article" date="2011" name="Stand. Genomic Sci.">
        <title>Complete genome sequence of Tsukamurella paurometabola type strain (no. 33).</title>
        <authorList>
            <person name="Munk A.C."/>
            <person name="Lapidus A."/>
            <person name="Lucas S."/>
            <person name="Nolan M."/>
            <person name="Tice H."/>
            <person name="Cheng J.F."/>
            <person name="Del Rio T.G."/>
            <person name="Goodwin L."/>
            <person name="Pitluck S."/>
            <person name="Liolios K."/>
            <person name="Huntemann M."/>
            <person name="Ivanova N."/>
            <person name="Mavromatis K."/>
            <person name="Mikhailova N."/>
            <person name="Pati A."/>
            <person name="Chen A."/>
            <person name="Palaniappan K."/>
            <person name="Tapia R."/>
            <person name="Han C."/>
            <person name="Land M."/>
            <person name="Hauser L."/>
            <person name="Chang Y.J."/>
            <person name="Jeffries C.D."/>
            <person name="Brettin T."/>
            <person name="Yasawong M."/>
            <person name="Brambilla E.M."/>
            <person name="Rohde M."/>
            <person name="Sikorski J."/>
            <person name="Goker M."/>
            <person name="Detter J.C."/>
            <person name="Woyke T."/>
            <person name="Bristow J."/>
            <person name="Eisen J.A."/>
            <person name="Markowitz V."/>
            <person name="Hugenholtz P."/>
            <person name="Kyrpides N.C."/>
            <person name="Klenk H.P."/>
        </authorList>
    </citation>
    <scope>NUCLEOTIDE SEQUENCE [LARGE SCALE GENOMIC DNA]</scope>
    <source>
        <strain evidence="4">ATCC 8368 / DSM 20162 / CCUG 35730 / CIP 100753 / JCM 10117 / KCTC 9821 / NBRC 16120 / NCIMB 702349 / NCTC 13040</strain>
    </source>
</reference>
<evidence type="ECO:0000313" key="4">
    <source>
        <dbReference type="Proteomes" id="UP000001213"/>
    </source>
</evidence>
<feature type="region of interest" description="Disordered" evidence="1">
    <location>
        <begin position="1"/>
        <end position="22"/>
    </location>
</feature>
<dbReference type="RefSeq" id="WP_013125272.1">
    <property type="nucleotide sequence ID" value="NC_014158.1"/>
</dbReference>
<protein>
    <submittedName>
        <fullName evidence="3">Uncharacterized protein</fullName>
    </submittedName>
</protein>
<proteinExistence type="predicted"/>
<dbReference type="AlphaFoldDB" id="D5USU3"/>
<evidence type="ECO:0000256" key="1">
    <source>
        <dbReference type="SAM" id="MobiDB-lite"/>
    </source>
</evidence>
<evidence type="ECO:0000313" key="3">
    <source>
        <dbReference type="EMBL" id="ADG77230.1"/>
    </source>
</evidence>
<evidence type="ECO:0000256" key="2">
    <source>
        <dbReference type="SAM" id="Phobius"/>
    </source>
</evidence>
<dbReference type="Proteomes" id="UP000001213">
    <property type="component" value="Chromosome"/>
</dbReference>
<reference evidence="4" key="1">
    <citation type="submission" date="2010-03" db="EMBL/GenBank/DDBJ databases">
        <title>The complete chromosome of Tsukamurella paurometabola DSM 20162.</title>
        <authorList>
            <consortium name="US DOE Joint Genome Institute (JGI-PGF)"/>
            <person name="Lucas S."/>
            <person name="Copeland A."/>
            <person name="Lapidus A."/>
            <person name="Glavina del Rio T."/>
            <person name="Dalin E."/>
            <person name="Tice H."/>
            <person name="Bruce D."/>
            <person name="Goodwin L."/>
            <person name="Pitluck S."/>
            <person name="Kyrpides N."/>
            <person name="Mavromatis K."/>
            <person name="Ivanova N."/>
            <person name="Mikhailova N."/>
            <person name="Munk A.C."/>
            <person name="Brettin T."/>
            <person name="Detter J.C."/>
            <person name="Tapia R."/>
            <person name="Han C."/>
            <person name="Larimer F."/>
            <person name="Land M."/>
            <person name="Hauser L."/>
            <person name="Markowitz V."/>
            <person name="Cheng J.-F."/>
            <person name="Hugenholtz P."/>
            <person name="Woyke T."/>
            <person name="Wu D."/>
            <person name="Jando M."/>
            <person name="Brambilla E."/>
            <person name="Klenk H.-P."/>
            <person name="Eisen J.A."/>
        </authorList>
    </citation>
    <scope>NUCLEOTIDE SEQUENCE [LARGE SCALE GENOMIC DNA]</scope>
    <source>
        <strain evidence="4">ATCC 8368 / DSM 20162 / CCUG 35730 / CIP 100753 / JCM 10117 / KCTC 9821 / NBRC 16120 / NCIMB 702349 / NCTC 13040</strain>
    </source>
</reference>